<name>A0A2C9CK43_KUEST</name>
<evidence type="ECO:0000256" key="1">
    <source>
        <dbReference type="ARBA" id="ARBA00009892"/>
    </source>
</evidence>
<dbReference type="SUPFAM" id="SSF52467">
    <property type="entry name" value="DHS-like NAD/FAD-binding domain"/>
    <property type="match status" value="1"/>
</dbReference>
<sequence>MPDKTKRTNQCQLQRKYLCKPQILPQFLKKGMSVSDLVDVFSHSGAFNGGRLAEACKLYCHMLSKDVTVGVTLSGAMTPTGMGGTLISLMEKGFVDFIISTGANLYHDLHFALNLPIHQGDFRVDDTELYHAGIERIYDIFITDELLLKTDKFIQDVTKGISNTEPISTADFHYLLGKAVLSETSSPQLSFVAQAAKYNVPVFVSSPGDSSIGMNLSYLKLQGNNLVIDTDIDVIQSTAIVFNSTLNGVVSIGGGSPKNFYMQTQPTLAQILDINKGGHDYFIQITTDAPQWGGLSGATPSEAISWGKMRIEEIKNHVVVYCDATIATPILASYALSKAKARKKKHLYRQLPQYVNELKKHMKK</sequence>
<dbReference type="Pfam" id="PF01916">
    <property type="entry name" value="DS"/>
    <property type="match status" value="1"/>
</dbReference>
<gene>
    <name evidence="3" type="primary">dys-1</name>
    <name evidence="3" type="ORF">KSMBR1_3542</name>
</gene>
<protein>
    <submittedName>
        <fullName evidence="3">Uncharacterized protein</fullName>
    </submittedName>
</protein>
<dbReference type="Gene3D" id="3.40.910.10">
    <property type="entry name" value="Deoxyhypusine synthase"/>
    <property type="match status" value="1"/>
</dbReference>
<evidence type="ECO:0000256" key="2">
    <source>
        <dbReference type="ARBA" id="ARBA00022679"/>
    </source>
</evidence>
<dbReference type="AlphaFoldDB" id="A0A2C9CK43"/>
<dbReference type="InterPro" id="IPR029035">
    <property type="entry name" value="DHS-like_NAD/FAD-binding_dom"/>
</dbReference>
<dbReference type="EMBL" id="LT934425">
    <property type="protein sequence ID" value="SOH06015.1"/>
    <property type="molecule type" value="Genomic_DNA"/>
</dbReference>
<evidence type="ECO:0000313" key="4">
    <source>
        <dbReference type="Proteomes" id="UP000221734"/>
    </source>
</evidence>
<dbReference type="GO" id="GO:0005737">
    <property type="term" value="C:cytoplasm"/>
    <property type="evidence" value="ECO:0007669"/>
    <property type="project" value="TreeGrafter"/>
</dbReference>
<reference evidence="4" key="1">
    <citation type="submission" date="2017-10" db="EMBL/GenBank/DDBJ databases">
        <authorList>
            <person name="Frank J."/>
        </authorList>
    </citation>
    <scope>NUCLEOTIDE SEQUENCE [LARGE SCALE GENOMIC DNA]</scope>
</reference>
<comment type="similarity">
    <text evidence="1">Belongs to the deoxyhypusine synthase family.</text>
</comment>
<dbReference type="InterPro" id="IPR036982">
    <property type="entry name" value="Deoxyhypusine_synthase_sf"/>
</dbReference>
<dbReference type="KEGG" id="kst:KSMBR1_3542"/>
<evidence type="ECO:0000313" key="3">
    <source>
        <dbReference type="EMBL" id="SOH06015.1"/>
    </source>
</evidence>
<dbReference type="RefSeq" id="WP_099326535.1">
    <property type="nucleotide sequence ID" value="NZ_LT934425.1"/>
</dbReference>
<dbReference type="PANTHER" id="PTHR11703">
    <property type="entry name" value="DEOXYHYPUSINE SYNTHASE"/>
    <property type="match status" value="1"/>
</dbReference>
<dbReference type="OrthoDB" id="9771211at2"/>
<keyword evidence="2" id="KW-0808">Transferase</keyword>
<dbReference type="PANTHER" id="PTHR11703:SF2">
    <property type="entry name" value="DEOXYHYPUSINE SYNTHASE-LIKE PROTEIN"/>
    <property type="match status" value="1"/>
</dbReference>
<dbReference type="InterPro" id="IPR002773">
    <property type="entry name" value="Deoxyhypusine_synthase"/>
</dbReference>
<accession>A0A2C9CK43</accession>
<dbReference type="GO" id="GO:0034038">
    <property type="term" value="F:deoxyhypusine synthase activity"/>
    <property type="evidence" value="ECO:0007669"/>
    <property type="project" value="TreeGrafter"/>
</dbReference>
<dbReference type="Proteomes" id="UP000221734">
    <property type="component" value="Chromosome Kuenenia_stuttgartiensis_MBR1"/>
</dbReference>
<keyword evidence="4" id="KW-1185">Reference proteome</keyword>
<proteinExistence type="inferred from homology"/>
<dbReference type="NCBIfam" id="NF001980">
    <property type="entry name" value="PRK00770.1"/>
    <property type="match status" value="1"/>
</dbReference>
<organism evidence="3 4">
    <name type="scientific">Kuenenia stuttgartiensis</name>
    <dbReference type="NCBI Taxonomy" id="174633"/>
    <lineage>
        <taxon>Bacteria</taxon>
        <taxon>Pseudomonadati</taxon>
        <taxon>Planctomycetota</taxon>
        <taxon>Candidatus Brocadiia</taxon>
        <taxon>Candidatus Brocadiales</taxon>
        <taxon>Candidatus Brocadiaceae</taxon>
        <taxon>Candidatus Kuenenia</taxon>
    </lineage>
</organism>